<evidence type="ECO:0000313" key="7">
    <source>
        <dbReference type="Proteomes" id="UP000011863"/>
    </source>
</evidence>
<dbReference type="InterPro" id="IPR029063">
    <property type="entry name" value="SAM-dependent_MTases_sf"/>
</dbReference>
<feature type="compositionally biased region" description="Basic and acidic residues" evidence="4">
    <location>
        <begin position="1"/>
        <end position="27"/>
    </location>
</feature>
<dbReference type="InterPro" id="IPR041698">
    <property type="entry name" value="Methyltransf_25"/>
</dbReference>
<keyword evidence="3" id="KW-0949">S-adenosyl-L-methionine</keyword>
<evidence type="ECO:0000256" key="4">
    <source>
        <dbReference type="SAM" id="MobiDB-lite"/>
    </source>
</evidence>
<evidence type="ECO:0000256" key="3">
    <source>
        <dbReference type="ARBA" id="ARBA00022691"/>
    </source>
</evidence>
<feature type="region of interest" description="Disordered" evidence="4">
    <location>
        <begin position="1"/>
        <end position="33"/>
    </location>
</feature>
<feature type="domain" description="Methyltransferase" evidence="5">
    <location>
        <begin position="43"/>
        <end position="114"/>
    </location>
</feature>
<dbReference type="AlphaFoldDB" id="A0A6C7EFF6"/>
<evidence type="ECO:0000256" key="1">
    <source>
        <dbReference type="ARBA" id="ARBA00022603"/>
    </source>
</evidence>
<evidence type="ECO:0000256" key="2">
    <source>
        <dbReference type="ARBA" id="ARBA00022679"/>
    </source>
</evidence>
<organism evidence="6 7">
    <name type="scientific">Ilumatobacter coccineus (strain NBRC 103263 / KCTC 29153 / YM16-304)</name>
    <dbReference type="NCBI Taxonomy" id="1313172"/>
    <lineage>
        <taxon>Bacteria</taxon>
        <taxon>Bacillati</taxon>
        <taxon>Actinomycetota</taxon>
        <taxon>Acidimicrobiia</taxon>
        <taxon>Acidimicrobiales</taxon>
        <taxon>Ilumatobacteraceae</taxon>
        <taxon>Ilumatobacter</taxon>
    </lineage>
</organism>
<dbReference type="RefSeq" id="WP_015443002.1">
    <property type="nucleotide sequence ID" value="NC_020520.1"/>
</dbReference>
<evidence type="ECO:0000259" key="5">
    <source>
        <dbReference type="Pfam" id="PF13649"/>
    </source>
</evidence>
<dbReference type="Proteomes" id="UP000011863">
    <property type="component" value="Chromosome"/>
</dbReference>
<accession>A0A6C7EFF6</accession>
<evidence type="ECO:0000313" key="6">
    <source>
        <dbReference type="EMBL" id="BAN03755.1"/>
    </source>
</evidence>
<keyword evidence="2 6" id="KW-0808">Transferase</keyword>
<dbReference type="PANTHER" id="PTHR43464">
    <property type="entry name" value="METHYLTRANSFERASE"/>
    <property type="match status" value="1"/>
</dbReference>
<dbReference type="KEGG" id="aym:YM304_34410"/>
<dbReference type="GO" id="GO:0032259">
    <property type="term" value="P:methylation"/>
    <property type="evidence" value="ECO:0007669"/>
    <property type="project" value="UniProtKB-KW"/>
</dbReference>
<keyword evidence="7" id="KW-1185">Reference proteome</keyword>
<keyword evidence="1 6" id="KW-0489">Methyltransferase</keyword>
<reference evidence="6 7" key="1">
    <citation type="journal article" date="2013" name="Int. J. Syst. Evol. Microbiol.">
        <title>Ilumatobacter nonamiense sp. nov. and Ilumatobacter coccineum sp. nov., isolated from seashore sand.</title>
        <authorList>
            <person name="Matsumoto A."/>
            <person name="Kasai H."/>
            <person name="Matsuo Y."/>
            <person name="Shizuri Y."/>
            <person name="Ichikawa N."/>
            <person name="Fujita N."/>
            <person name="Omura S."/>
            <person name="Takahashi Y."/>
        </authorList>
    </citation>
    <scope>NUCLEOTIDE SEQUENCE [LARGE SCALE GENOMIC DNA]</scope>
    <source>
        <strain evidence="7">NBRC 103263 / KCTC 29153 / YM16-304</strain>
    </source>
</reference>
<name>A0A6C7EFF6_ILUCY</name>
<protein>
    <submittedName>
        <fullName evidence="6">Putative methyltransferase</fullName>
        <ecNumber evidence="6">2.1.1.-</ecNumber>
    </submittedName>
</protein>
<dbReference type="CDD" id="cd02440">
    <property type="entry name" value="AdoMet_MTases"/>
    <property type="match status" value="1"/>
</dbReference>
<gene>
    <name evidence="6" type="ORF">YM304_34410</name>
</gene>
<sequence>MMTSDDATHWDARYERRSPSPARRPDALDDATAPLIPTSGRALDLACGTGAESVWLAARGLHVTAVDVSPKAVELTKQAVSMAGLDGRVDVAVHDLDDGVPESMSGFDVIVCQRFRDTSLYDVIVERLDPDGIAIVTVLSQTGATTPGSFHAPSGELAAAFDRDDCEVVRHEEADGAESIVVRRVA</sequence>
<dbReference type="PANTHER" id="PTHR43464:SF19">
    <property type="entry name" value="UBIQUINONE BIOSYNTHESIS O-METHYLTRANSFERASE, MITOCHONDRIAL"/>
    <property type="match status" value="1"/>
</dbReference>
<dbReference type="Pfam" id="PF13649">
    <property type="entry name" value="Methyltransf_25"/>
    <property type="match status" value="1"/>
</dbReference>
<dbReference type="EMBL" id="AP012057">
    <property type="protein sequence ID" value="BAN03755.1"/>
    <property type="molecule type" value="Genomic_DNA"/>
</dbReference>
<dbReference type="EC" id="2.1.1.-" evidence="6"/>
<proteinExistence type="predicted"/>
<dbReference type="Gene3D" id="3.40.50.150">
    <property type="entry name" value="Vaccinia Virus protein VP39"/>
    <property type="match status" value="1"/>
</dbReference>
<dbReference type="SUPFAM" id="SSF53335">
    <property type="entry name" value="S-adenosyl-L-methionine-dependent methyltransferases"/>
    <property type="match status" value="1"/>
</dbReference>
<dbReference type="OrthoDB" id="9786503at2"/>
<dbReference type="GO" id="GO:0008168">
    <property type="term" value="F:methyltransferase activity"/>
    <property type="evidence" value="ECO:0007669"/>
    <property type="project" value="UniProtKB-KW"/>
</dbReference>